<evidence type="ECO:0000256" key="6">
    <source>
        <dbReference type="ARBA" id="ARBA00022741"/>
    </source>
</evidence>
<evidence type="ECO:0000256" key="1">
    <source>
        <dbReference type="ARBA" id="ARBA00005132"/>
    </source>
</evidence>
<keyword evidence="5" id="KW-0808">Transferase</keyword>
<comment type="pathway">
    <text evidence="1">Capsule biogenesis; capsule polysaccharide biosynthesis.</text>
</comment>
<evidence type="ECO:0000256" key="4">
    <source>
        <dbReference type="ARBA" id="ARBA00019200"/>
    </source>
</evidence>
<evidence type="ECO:0000256" key="13">
    <source>
        <dbReference type="ARBA" id="ARBA00051245"/>
    </source>
</evidence>
<sequence length="242" mass="27569">MEEQYVTFRSHEFKRNNREEGDKLVLVTRPLSVATEQFLSIRTSLDFIVEEDAVKVMVVTSCEQNSGKTLISANLAISFARGGKKTLIIDGDLRNPSLQRYFYCDRNRGLSSIGDISQLKDNIFETEQENLYILPAGSININPADYFKSSKMKEIFNELRMHFDIIIVDTPPLLAVSDASVVSNYADGIIVVFRSGKTKLKNAKKTLRILEQSPTPVIGSILNDTNEFRDDYYYNYNYTKSF</sequence>
<dbReference type="SUPFAM" id="SSF52540">
    <property type="entry name" value="P-loop containing nucleoside triphosphate hydrolases"/>
    <property type="match status" value="1"/>
</dbReference>
<evidence type="ECO:0000256" key="3">
    <source>
        <dbReference type="ARBA" id="ARBA00011903"/>
    </source>
</evidence>
<dbReference type="EMBL" id="MIEK01000081">
    <property type="protein sequence ID" value="OEH80800.1"/>
    <property type="molecule type" value="Genomic_DNA"/>
</dbReference>
<evidence type="ECO:0000256" key="9">
    <source>
        <dbReference type="ARBA" id="ARBA00022903"/>
    </source>
</evidence>
<protein>
    <recommendedName>
        <fullName evidence="4">Tyrosine-protein kinase CpsD</fullName>
        <ecNumber evidence="3">2.7.10.2</ecNumber>
    </recommendedName>
</protein>
<keyword evidence="9" id="KW-0972">Capsule biogenesis/degradation</keyword>
<dbReference type="InterPro" id="IPR050445">
    <property type="entry name" value="Bact_polysacc_biosynth/exp"/>
</dbReference>
<proteinExistence type="inferred from homology"/>
<reference evidence="15 16" key="1">
    <citation type="submission" date="2016-09" db="EMBL/GenBank/DDBJ databases">
        <authorList>
            <person name="Capua I."/>
            <person name="De Benedictis P."/>
            <person name="Joannis T."/>
            <person name="Lombin L.H."/>
            <person name="Cattoli G."/>
        </authorList>
    </citation>
    <scope>NUCLEOTIDE SEQUENCE [LARGE SCALE GENOMIC DNA]</scope>
    <source>
        <strain evidence="15 16">LMG 25899</strain>
    </source>
</reference>
<comment type="catalytic activity">
    <reaction evidence="13">
        <text>L-tyrosyl-[protein] + ATP = O-phospho-L-tyrosyl-[protein] + ADP + H(+)</text>
        <dbReference type="Rhea" id="RHEA:10596"/>
        <dbReference type="Rhea" id="RHEA-COMP:10136"/>
        <dbReference type="Rhea" id="RHEA-COMP:20101"/>
        <dbReference type="ChEBI" id="CHEBI:15378"/>
        <dbReference type="ChEBI" id="CHEBI:30616"/>
        <dbReference type="ChEBI" id="CHEBI:46858"/>
        <dbReference type="ChEBI" id="CHEBI:61978"/>
        <dbReference type="ChEBI" id="CHEBI:456216"/>
        <dbReference type="EC" id="2.7.10.2"/>
    </reaction>
</comment>
<dbReference type="GO" id="GO:0005524">
    <property type="term" value="F:ATP binding"/>
    <property type="evidence" value="ECO:0007669"/>
    <property type="project" value="UniProtKB-KW"/>
</dbReference>
<comment type="function">
    <text evidence="12">Involved in the regulation of capsular polysaccharide biosynthesis. Autophosphorylation of CpsD attenuates its activity and reduces the level of encapsulation. May be part of a complex that directs the coordinated polymerization and export to the cell surface of the capsular polysaccharide.</text>
</comment>
<dbReference type="InterPro" id="IPR025669">
    <property type="entry name" value="AAA_dom"/>
</dbReference>
<dbReference type="UniPathway" id="UPA00934"/>
<dbReference type="AlphaFoldDB" id="A0A1E5KSF5"/>
<dbReference type="InterPro" id="IPR027417">
    <property type="entry name" value="P-loop_NTPase"/>
</dbReference>
<evidence type="ECO:0000313" key="16">
    <source>
        <dbReference type="Proteomes" id="UP000095256"/>
    </source>
</evidence>
<keyword evidence="7" id="KW-0418">Kinase</keyword>
<dbReference type="CDD" id="cd05387">
    <property type="entry name" value="BY-kinase"/>
    <property type="match status" value="1"/>
</dbReference>
<dbReference type="NCBIfam" id="TIGR01007">
    <property type="entry name" value="eps_fam"/>
    <property type="match status" value="1"/>
</dbReference>
<feature type="domain" description="AAA" evidence="14">
    <location>
        <begin position="65"/>
        <end position="199"/>
    </location>
</feature>
<keyword evidence="16" id="KW-1185">Reference proteome</keyword>
<evidence type="ECO:0000256" key="2">
    <source>
        <dbReference type="ARBA" id="ARBA00007316"/>
    </source>
</evidence>
<comment type="similarity">
    <text evidence="2">Belongs to the CpsD/CapB family.</text>
</comment>
<keyword evidence="6" id="KW-0547">Nucleotide-binding</keyword>
<dbReference type="PANTHER" id="PTHR32309">
    <property type="entry name" value="TYROSINE-PROTEIN KINASE"/>
    <property type="match status" value="1"/>
</dbReference>
<evidence type="ECO:0000259" key="14">
    <source>
        <dbReference type="Pfam" id="PF13614"/>
    </source>
</evidence>
<evidence type="ECO:0000256" key="8">
    <source>
        <dbReference type="ARBA" id="ARBA00022840"/>
    </source>
</evidence>
<dbReference type="GO" id="GO:0004715">
    <property type="term" value="F:non-membrane spanning protein tyrosine kinase activity"/>
    <property type="evidence" value="ECO:0007669"/>
    <property type="project" value="UniProtKB-EC"/>
</dbReference>
<dbReference type="Pfam" id="PF13614">
    <property type="entry name" value="AAA_31"/>
    <property type="match status" value="1"/>
</dbReference>
<dbReference type="PANTHER" id="PTHR32309:SF13">
    <property type="entry name" value="FERRIC ENTEROBACTIN TRANSPORT PROTEIN FEPE"/>
    <property type="match status" value="1"/>
</dbReference>
<dbReference type="Gene3D" id="3.40.50.300">
    <property type="entry name" value="P-loop containing nucleotide triphosphate hydrolases"/>
    <property type="match status" value="1"/>
</dbReference>
<keyword evidence="10" id="KW-0829">Tyrosine-protein kinase</keyword>
<keyword evidence="11" id="KW-0270">Exopolysaccharide synthesis</keyword>
<dbReference type="GO" id="GO:0005886">
    <property type="term" value="C:plasma membrane"/>
    <property type="evidence" value="ECO:0007669"/>
    <property type="project" value="TreeGrafter"/>
</dbReference>
<evidence type="ECO:0000256" key="12">
    <source>
        <dbReference type="ARBA" id="ARBA00024964"/>
    </source>
</evidence>
<organism evidence="15 16">
    <name type="scientific">Enterococcus rivorum</name>
    <dbReference type="NCBI Taxonomy" id="762845"/>
    <lineage>
        <taxon>Bacteria</taxon>
        <taxon>Bacillati</taxon>
        <taxon>Bacillota</taxon>
        <taxon>Bacilli</taxon>
        <taxon>Lactobacillales</taxon>
        <taxon>Enterococcaceae</taxon>
        <taxon>Enterococcus</taxon>
    </lineage>
</organism>
<evidence type="ECO:0000256" key="5">
    <source>
        <dbReference type="ARBA" id="ARBA00022679"/>
    </source>
</evidence>
<dbReference type="STRING" id="762845.BCR26_07220"/>
<dbReference type="EC" id="2.7.10.2" evidence="3"/>
<evidence type="ECO:0000256" key="11">
    <source>
        <dbReference type="ARBA" id="ARBA00023169"/>
    </source>
</evidence>
<evidence type="ECO:0000256" key="7">
    <source>
        <dbReference type="ARBA" id="ARBA00022777"/>
    </source>
</evidence>
<comment type="caution">
    <text evidence="15">The sequence shown here is derived from an EMBL/GenBank/DDBJ whole genome shotgun (WGS) entry which is preliminary data.</text>
</comment>
<name>A0A1E5KSF5_9ENTE</name>
<gene>
    <name evidence="15" type="ORF">BCR26_07220</name>
</gene>
<evidence type="ECO:0000313" key="15">
    <source>
        <dbReference type="EMBL" id="OEH80800.1"/>
    </source>
</evidence>
<accession>A0A1E5KSF5</accession>
<evidence type="ECO:0000256" key="10">
    <source>
        <dbReference type="ARBA" id="ARBA00023137"/>
    </source>
</evidence>
<dbReference type="Proteomes" id="UP000095256">
    <property type="component" value="Unassembled WGS sequence"/>
</dbReference>
<dbReference type="InterPro" id="IPR005702">
    <property type="entry name" value="Wzc-like_C"/>
</dbReference>
<dbReference type="GO" id="GO:0045227">
    <property type="term" value="P:capsule polysaccharide biosynthetic process"/>
    <property type="evidence" value="ECO:0007669"/>
    <property type="project" value="UniProtKB-UniPathway"/>
</dbReference>
<keyword evidence="8" id="KW-0067">ATP-binding</keyword>